<feature type="domain" description="YdbS-like PH" evidence="2">
    <location>
        <begin position="73"/>
        <end position="139"/>
    </location>
</feature>
<feature type="transmembrane region" description="Helical" evidence="1">
    <location>
        <begin position="20"/>
        <end position="46"/>
    </location>
</feature>
<dbReference type="EMBL" id="LNXY01000020">
    <property type="protein sequence ID" value="KTC87881.1"/>
    <property type="molecule type" value="Genomic_DNA"/>
</dbReference>
<proteinExistence type="predicted"/>
<feature type="transmembrane region" description="Helical" evidence="1">
    <location>
        <begin position="52"/>
        <end position="71"/>
    </location>
</feature>
<organism evidence="3 4">
    <name type="scientific">Legionella drozanskii LLAP-1</name>
    <dbReference type="NCBI Taxonomy" id="1212489"/>
    <lineage>
        <taxon>Bacteria</taxon>
        <taxon>Pseudomonadati</taxon>
        <taxon>Pseudomonadota</taxon>
        <taxon>Gammaproteobacteria</taxon>
        <taxon>Legionellales</taxon>
        <taxon>Legionellaceae</taxon>
        <taxon>Legionella</taxon>
    </lineage>
</organism>
<keyword evidence="1" id="KW-0472">Membrane</keyword>
<reference evidence="3 4" key="1">
    <citation type="submission" date="2015-11" db="EMBL/GenBank/DDBJ databases">
        <title>Genomic analysis of 38 Legionella species identifies large and diverse effector repertoires.</title>
        <authorList>
            <person name="Burstein D."/>
            <person name="Amaro F."/>
            <person name="Zusman T."/>
            <person name="Lifshitz Z."/>
            <person name="Cohen O."/>
            <person name="Gilbert J.A."/>
            <person name="Pupko T."/>
            <person name="Shuman H.A."/>
            <person name="Segal G."/>
        </authorList>
    </citation>
    <scope>NUCLEOTIDE SEQUENCE [LARGE SCALE GENOMIC DNA]</scope>
    <source>
        <strain evidence="3 4">ATCC 700990</strain>
    </source>
</reference>
<evidence type="ECO:0000259" key="2">
    <source>
        <dbReference type="Pfam" id="PF03703"/>
    </source>
</evidence>
<sequence>MVETGFLDERIKMTESNVVYLARLHWVLFIWPIVLACIAMLIGIEIHQLKEVALFFVLFALIWGIMNWVNYHFSSLTIKKKQVILRTGILVRQTIDIPLAKIETIDIRQSVLGSIFRYGTLIITGTGGTRHMINFLEKPLTCRRYIEQLMHEQ</sequence>
<evidence type="ECO:0000256" key="1">
    <source>
        <dbReference type="SAM" id="Phobius"/>
    </source>
</evidence>
<name>A0A0W0SX45_9GAMM</name>
<keyword evidence="4" id="KW-1185">Reference proteome</keyword>
<evidence type="ECO:0000313" key="3">
    <source>
        <dbReference type="EMBL" id="KTC87881.1"/>
    </source>
</evidence>
<dbReference type="PANTHER" id="PTHR37938:SF1">
    <property type="entry name" value="BLL0215 PROTEIN"/>
    <property type="match status" value="1"/>
</dbReference>
<dbReference type="STRING" id="1212489.Ldro_1500"/>
<comment type="caution">
    <text evidence="3">The sequence shown here is derived from an EMBL/GenBank/DDBJ whole genome shotgun (WGS) entry which is preliminary data.</text>
</comment>
<evidence type="ECO:0000313" key="4">
    <source>
        <dbReference type="Proteomes" id="UP000054736"/>
    </source>
</evidence>
<dbReference type="Pfam" id="PF03703">
    <property type="entry name" value="bPH_2"/>
    <property type="match status" value="1"/>
</dbReference>
<dbReference type="PATRIC" id="fig|1212489.4.peg.1588"/>
<keyword evidence="1 3" id="KW-0812">Transmembrane</keyword>
<dbReference type="InterPro" id="IPR005182">
    <property type="entry name" value="YdbS-like_PH"/>
</dbReference>
<accession>A0A0W0SX45</accession>
<dbReference type="Proteomes" id="UP000054736">
    <property type="component" value="Unassembled WGS sequence"/>
</dbReference>
<protein>
    <submittedName>
        <fullName evidence="3">Transmembrane protein</fullName>
    </submittedName>
</protein>
<gene>
    <name evidence="3" type="ORF">Ldro_1500</name>
</gene>
<keyword evidence="1" id="KW-1133">Transmembrane helix</keyword>
<dbReference type="PANTHER" id="PTHR37938">
    <property type="entry name" value="BLL0215 PROTEIN"/>
    <property type="match status" value="1"/>
</dbReference>
<dbReference type="AlphaFoldDB" id="A0A0W0SX45"/>